<comment type="caution">
    <text evidence="2">The sequence shown here is derived from an EMBL/GenBank/DDBJ whole genome shotgun (WGS) entry which is preliminary data.</text>
</comment>
<dbReference type="SUPFAM" id="SSF109993">
    <property type="entry name" value="VPS9 domain"/>
    <property type="match status" value="1"/>
</dbReference>
<accession>A0ABR2H4J5</accession>
<evidence type="ECO:0000259" key="1">
    <source>
        <dbReference type="PROSITE" id="PS51205"/>
    </source>
</evidence>
<dbReference type="Proteomes" id="UP001470230">
    <property type="component" value="Unassembled WGS sequence"/>
</dbReference>
<gene>
    <name evidence="2" type="ORF">M9Y10_027344</name>
</gene>
<dbReference type="PROSITE" id="PS51205">
    <property type="entry name" value="VPS9"/>
    <property type="match status" value="1"/>
</dbReference>
<dbReference type="InterPro" id="IPR037191">
    <property type="entry name" value="VPS9_dom_sf"/>
</dbReference>
<dbReference type="Gene3D" id="1.20.1050.80">
    <property type="entry name" value="VPS9 domain"/>
    <property type="match status" value="1"/>
</dbReference>
<reference evidence="2 3" key="1">
    <citation type="submission" date="2024-04" db="EMBL/GenBank/DDBJ databases">
        <title>Tritrichomonas musculus Genome.</title>
        <authorList>
            <person name="Alves-Ferreira E."/>
            <person name="Grigg M."/>
            <person name="Lorenzi H."/>
            <person name="Galac M."/>
        </authorList>
    </citation>
    <scope>NUCLEOTIDE SEQUENCE [LARGE SCALE GENOMIC DNA]</scope>
    <source>
        <strain evidence="2 3">EAF2021</strain>
    </source>
</reference>
<name>A0ABR2H4J5_9EUKA</name>
<organism evidence="2 3">
    <name type="scientific">Tritrichomonas musculus</name>
    <dbReference type="NCBI Taxonomy" id="1915356"/>
    <lineage>
        <taxon>Eukaryota</taxon>
        <taxon>Metamonada</taxon>
        <taxon>Parabasalia</taxon>
        <taxon>Tritrichomonadida</taxon>
        <taxon>Tritrichomonadidae</taxon>
        <taxon>Tritrichomonas</taxon>
    </lineage>
</organism>
<feature type="domain" description="VPS9" evidence="1">
    <location>
        <begin position="776"/>
        <end position="937"/>
    </location>
</feature>
<dbReference type="EMBL" id="JAPFFF010000042">
    <property type="protein sequence ID" value="KAK8841144.1"/>
    <property type="molecule type" value="Genomic_DNA"/>
</dbReference>
<evidence type="ECO:0000313" key="3">
    <source>
        <dbReference type="Proteomes" id="UP001470230"/>
    </source>
</evidence>
<sequence>MSEYFENKVKYLPDEELLYNLQLQIQARQIDQQRRKDEVANQYTKYENQIKHLFVTLNSLSKRIWILINTESYIDHYEILRNQLDYKKVENGQVFQKITNYLLTPKMDINSMLSLCNDGDKNLQLSQFVYLLSLFCYLYSNEMASLFVDFFLQVTPQKIEAFNQCFLLSPNIQIYFKTSLKPIFIQLRKNQKKEYLFNSLLGSLQKFSPLIPNFFIRVLKKSNSRGLIFYKLLKVFLSYYDAFGIASSEMILYYKSQIKGLSKMSRRYYINGSFEAFILDVLLSKENIKKNCSFVPCESSLKKIFPYLYRPFILVDKMSLLNFNTNSDFLFVYLNQSQQEIDIEQNKDNSILNQDIFDEMCEINKITKSSNFDSSSIFISKSNPSLNDLSGQSSTSDFKSSSDSYFITKPASNNSSETINASQESKQIKVLCRTDDVESQENRKIARKLFLRISKRFLSKANLVKIPNAKQSDQSYRDTSEIGKRTLMLFKKIADLSSVFKDPELEVEIDKLQIILTKYPMSINDLVSLFEENDLSTVLQESRIKQHDLMHQKSFDADDIDNDDIDDGLSDSILSSLSSNPLFALSLYEKQSMVLNKFLILLDENNKNSYKSVVFRAILKNTKLIENDIPTNSFIMNPPSFLDFYHMELMRLQKERTTAKFFDQSSSSAPASPSGSITSSLSSSSFLLSPLEVPYKSLLMIAVYSSGVYNRKEYPEKIKKYDKQLYKILKKDEGKKSFLGSLESDKSTKVFFDDLNKLRPFIDQLKYVFNIKKKEKSKDKSSDNIIKLDHTNSSVEDLDSNDNLGSVDNFSPQNTNSILDSITSSDVLSDLNLDSKKDPNSKSIILGLIVSNMDRAVMILTELLNANGAKESGMDQYLPLTILGIIYASPPNLHSVLYFLKNFALPILDDSISPTFTNIDKSNIMLLHSALTFFESK</sequence>
<evidence type="ECO:0000313" key="2">
    <source>
        <dbReference type="EMBL" id="KAK8841144.1"/>
    </source>
</evidence>
<dbReference type="InterPro" id="IPR003123">
    <property type="entry name" value="VPS9"/>
</dbReference>
<proteinExistence type="predicted"/>
<keyword evidence="3" id="KW-1185">Reference proteome</keyword>
<protein>
    <recommendedName>
        <fullName evidence="1">VPS9 domain-containing protein</fullName>
    </recommendedName>
</protein>
<dbReference type="Pfam" id="PF02204">
    <property type="entry name" value="VPS9"/>
    <property type="match status" value="1"/>
</dbReference>